<accession>A0ABV5PE99</accession>
<dbReference type="Pfam" id="PF00743">
    <property type="entry name" value="FMO-like"/>
    <property type="match status" value="1"/>
</dbReference>
<organism evidence="5 6">
    <name type="scientific">Streptomyces cremeus</name>
    <dbReference type="NCBI Taxonomy" id="66881"/>
    <lineage>
        <taxon>Bacteria</taxon>
        <taxon>Bacillati</taxon>
        <taxon>Actinomycetota</taxon>
        <taxon>Actinomycetes</taxon>
        <taxon>Kitasatosporales</taxon>
        <taxon>Streptomycetaceae</taxon>
        <taxon>Streptomyces</taxon>
    </lineage>
</organism>
<dbReference type="InterPro" id="IPR036188">
    <property type="entry name" value="FAD/NAD-bd_sf"/>
</dbReference>
<keyword evidence="2" id="KW-0285">Flavoprotein</keyword>
<evidence type="ECO:0000256" key="3">
    <source>
        <dbReference type="ARBA" id="ARBA00022827"/>
    </source>
</evidence>
<dbReference type="InterPro" id="IPR020946">
    <property type="entry name" value="Flavin_mOase-like"/>
</dbReference>
<protein>
    <submittedName>
        <fullName evidence="5">NAD(P)-binding domain-containing protein</fullName>
    </submittedName>
</protein>
<keyword evidence="3" id="KW-0274">FAD</keyword>
<dbReference type="InterPro" id="IPR050982">
    <property type="entry name" value="Auxin_biosynth/cation_transpt"/>
</dbReference>
<proteinExistence type="inferred from homology"/>
<comment type="caution">
    <text evidence="5">The sequence shown here is derived from an EMBL/GenBank/DDBJ whole genome shotgun (WGS) entry which is preliminary data.</text>
</comment>
<evidence type="ECO:0000313" key="6">
    <source>
        <dbReference type="Proteomes" id="UP001589718"/>
    </source>
</evidence>
<sequence>MAASGTFGHPHRPALPGLEEFAGQVLHAADRRGPAPFSGRRMVVVGAGNSAVQAAAELAETVRGTLATRGPV</sequence>
<keyword evidence="6" id="KW-1185">Reference proteome</keyword>
<reference evidence="5 6" key="1">
    <citation type="submission" date="2024-09" db="EMBL/GenBank/DDBJ databases">
        <authorList>
            <person name="Sun Q."/>
            <person name="Mori K."/>
        </authorList>
    </citation>
    <scope>NUCLEOTIDE SEQUENCE [LARGE SCALE GENOMIC DNA]</scope>
    <source>
        <strain evidence="5 6">JCM 4362</strain>
    </source>
</reference>
<dbReference type="PANTHER" id="PTHR43539">
    <property type="entry name" value="FLAVIN-BINDING MONOOXYGENASE-LIKE PROTEIN (AFU_ORTHOLOGUE AFUA_4G09220)"/>
    <property type="match status" value="1"/>
</dbReference>
<keyword evidence="4" id="KW-0560">Oxidoreductase</keyword>
<dbReference type="RefSeq" id="WP_345227258.1">
    <property type="nucleotide sequence ID" value="NZ_BAAAXE010000014.1"/>
</dbReference>
<evidence type="ECO:0000256" key="2">
    <source>
        <dbReference type="ARBA" id="ARBA00022630"/>
    </source>
</evidence>
<evidence type="ECO:0000256" key="1">
    <source>
        <dbReference type="ARBA" id="ARBA00010139"/>
    </source>
</evidence>
<comment type="similarity">
    <text evidence="1">Belongs to the FAD-binding monooxygenase family.</text>
</comment>
<dbReference type="PANTHER" id="PTHR43539:SF78">
    <property type="entry name" value="FLAVIN-CONTAINING MONOOXYGENASE"/>
    <property type="match status" value="1"/>
</dbReference>
<name>A0ABV5PE99_STRCM</name>
<dbReference type="SUPFAM" id="SSF51905">
    <property type="entry name" value="FAD/NAD(P)-binding domain"/>
    <property type="match status" value="1"/>
</dbReference>
<gene>
    <name evidence="5" type="ORF">ACFFTU_15905</name>
</gene>
<dbReference type="Proteomes" id="UP001589718">
    <property type="component" value="Unassembled WGS sequence"/>
</dbReference>
<dbReference type="Gene3D" id="3.50.50.60">
    <property type="entry name" value="FAD/NAD(P)-binding domain"/>
    <property type="match status" value="1"/>
</dbReference>
<evidence type="ECO:0000313" key="5">
    <source>
        <dbReference type="EMBL" id="MFB9521429.1"/>
    </source>
</evidence>
<dbReference type="EMBL" id="JBHMCR010000008">
    <property type="protein sequence ID" value="MFB9521429.1"/>
    <property type="molecule type" value="Genomic_DNA"/>
</dbReference>
<evidence type="ECO:0000256" key="4">
    <source>
        <dbReference type="ARBA" id="ARBA00023002"/>
    </source>
</evidence>